<proteinExistence type="predicted"/>
<evidence type="ECO:0000256" key="1">
    <source>
        <dbReference type="ARBA" id="ARBA00004141"/>
    </source>
</evidence>
<dbReference type="PANTHER" id="PTHR33514">
    <property type="entry name" value="PROTEIN ABCI12, CHLOROPLASTIC"/>
    <property type="match status" value="1"/>
</dbReference>
<dbReference type="AlphaFoldDB" id="A0A921ISD3"/>
<evidence type="ECO:0000313" key="6">
    <source>
        <dbReference type="EMBL" id="HJG31879.1"/>
    </source>
</evidence>
<feature type="transmembrane region" description="Helical" evidence="5">
    <location>
        <begin position="247"/>
        <end position="266"/>
    </location>
</feature>
<comment type="subcellular location">
    <subcellularLocation>
        <location evidence="1">Membrane</location>
        <topology evidence="1">Multi-pass membrane protein</topology>
    </subcellularLocation>
</comment>
<reference evidence="6" key="1">
    <citation type="journal article" date="2021" name="PeerJ">
        <title>Extensive microbial diversity within the chicken gut microbiome revealed by metagenomics and culture.</title>
        <authorList>
            <person name="Gilroy R."/>
            <person name="Ravi A."/>
            <person name="Getino M."/>
            <person name="Pursley I."/>
            <person name="Horton D.L."/>
            <person name="Alikhan N.F."/>
            <person name="Baker D."/>
            <person name="Gharbi K."/>
            <person name="Hall N."/>
            <person name="Watson M."/>
            <person name="Adriaenssens E.M."/>
            <person name="Foster-Nyarko E."/>
            <person name="Jarju S."/>
            <person name="Secka A."/>
            <person name="Antonio M."/>
            <person name="Oren A."/>
            <person name="Chaudhuri R.R."/>
            <person name="La Ragione R."/>
            <person name="Hildebrand F."/>
            <person name="Pallen M.J."/>
        </authorList>
    </citation>
    <scope>NUCLEOTIDE SEQUENCE</scope>
    <source>
        <strain evidence="6">ChiGjej2B2-7701</strain>
    </source>
</reference>
<dbReference type="Pfam" id="PF02361">
    <property type="entry name" value="CbiQ"/>
    <property type="match status" value="1"/>
</dbReference>
<keyword evidence="3 5" id="KW-1133">Transmembrane helix</keyword>
<evidence type="ECO:0000256" key="4">
    <source>
        <dbReference type="ARBA" id="ARBA00023136"/>
    </source>
</evidence>
<feature type="transmembrane region" description="Helical" evidence="5">
    <location>
        <begin position="107"/>
        <end position="128"/>
    </location>
</feature>
<evidence type="ECO:0000313" key="7">
    <source>
        <dbReference type="Proteomes" id="UP000746751"/>
    </source>
</evidence>
<keyword evidence="4 5" id="KW-0472">Membrane</keyword>
<dbReference type="InterPro" id="IPR003339">
    <property type="entry name" value="ABC/ECF_trnsptr_transmembrane"/>
</dbReference>
<evidence type="ECO:0000256" key="3">
    <source>
        <dbReference type="ARBA" id="ARBA00022989"/>
    </source>
</evidence>
<comment type="caution">
    <text evidence="6">The sequence shown here is derived from an EMBL/GenBank/DDBJ whole genome shotgun (WGS) entry which is preliminary data.</text>
</comment>
<gene>
    <name evidence="6" type="ORF">K8U80_10875</name>
</gene>
<feature type="transmembrane region" description="Helical" evidence="5">
    <location>
        <begin position="30"/>
        <end position="58"/>
    </location>
</feature>
<evidence type="ECO:0000256" key="2">
    <source>
        <dbReference type="ARBA" id="ARBA00022692"/>
    </source>
</evidence>
<protein>
    <submittedName>
        <fullName evidence="6">Energy-coupling factor transporter transmembrane protein EcfT</fullName>
    </submittedName>
</protein>
<accession>A0A921ISD3</accession>
<dbReference type="PANTHER" id="PTHR33514:SF13">
    <property type="entry name" value="PROTEIN ABCI12, CHLOROPLASTIC"/>
    <property type="match status" value="1"/>
</dbReference>
<evidence type="ECO:0000256" key="5">
    <source>
        <dbReference type="SAM" id="Phobius"/>
    </source>
</evidence>
<organism evidence="6 7">
    <name type="scientific">Collinsella ihumii</name>
    <dbReference type="NCBI Taxonomy" id="1720204"/>
    <lineage>
        <taxon>Bacteria</taxon>
        <taxon>Bacillati</taxon>
        <taxon>Actinomycetota</taxon>
        <taxon>Coriobacteriia</taxon>
        <taxon>Coriobacteriales</taxon>
        <taxon>Coriobacteriaceae</taxon>
        <taxon>Collinsella</taxon>
    </lineage>
</organism>
<feature type="transmembrane region" description="Helical" evidence="5">
    <location>
        <begin position="70"/>
        <end position="87"/>
    </location>
</feature>
<name>A0A921ISD3_9ACTN</name>
<dbReference type="CDD" id="cd16914">
    <property type="entry name" value="EcfT"/>
    <property type="match status" value="1"/>
</dbReference>
<sequence>MALHISLGQSTRDRTVVHALDPRLKVIATIGYMVSCLFVCDLPTALTATSALGLAAAAARTPLRRLGRQARNLAVFLVITSLINLIATQAGPVVLEAGPLQIHHDGIRLAALYVVRFLLLLLGGSLLLQTTTPLSVTDALGRLLSPLARLGVPVDHAMVVLSVALQFVPTLSRDAETIVKAQKARGAQLEKAGLLGYARACIPLIVPLFSGALRHAESLGCAMDARCYTGSGRTHLHVMRLDPQKDGAACALCLLYAAAFLIALLIL</sequence>
<dbReference type="GO" id="GO:0005886">
    <property type="term" value="C:plasma membrane"/>
    <property type="evidence" value="ECO:0007669"/>
    <property type="project" value="TreeGrafter"/>
</dbReference>
<keyword evidence="2 5" id="KW-0812">Transmembrane</keyword>
<reference evidence="6" key="2">
    <citation type="submission" date="2021-09" db="EMBL/GenBank/DDBJ databases">
        <authorList>
            <person name="Gilroy R."/>
        </authorList>
    </citation>
    <scope>NUCLEOTIDE SEQUENCE</scope>
    <source>
        <strain evidence="6">ChiGjej2B2-7701</strain>
    </source>
</reference>
<dbReference type="EMBL" id="DYVF01000065">
    <property type="protein sequence ID" value="HJG31879.1"/>
    <property type="molecule type" value="Genomic_DNA"/>
</dbReference>
<dbReference type="Proteomes" id="UP000746751">
    <property type="component" value="Unassembled WGS sequence"/>
</dbReference>